<dbReference type="Proteomes" id="UP000756921">
    <property type="component" value="Unassembled WGS sequence"/>
</dbReference>
<keyword evidence="2" id="KW-1133">Transmembrane helix</keyword>
<keyword evidence="4" id="KW-1185">Reference proteome</keyword>
<name>A0A9P6GAL2_9PLEO</name>
<evidence type="ECO:0000313" key="4">
    <source>
        <dbReference type="Proteomes" id="UP000756921"/>
    </source>
</evidence>
<organism evidence="3 4">
    <name type="scientific">Paraphaeosphaeria minitans</name>
    <dbReference type="NCBI Taxonomy" id="565426"/>
    <lineage>
        <taxon>Eukaryota</taxon>
        <taxon>Fungi</taxon>
        <taxon>Dikarya</taxon>
        <taxon>Ascomycota</taxon>
        <taxon>Pezizomycotina</taxon>
        <taxon>Dothideomycetes</taxon>
        <taxon>Pleosporomycetidae</taxon>
        <taxon>Pleosporales</taxon>
        <taxon>Massarineae</taxon>
        <taxon>Didymosphaeriaceae</taxon>
        <taxon>Paraphaeosphaeria</taxon>
    </lineage>
</organism>
<evidence type="ECO:0000313" key="3">
    <source>
        <dbReference type="EMBL" id="KAF9732201.1"/>
    </source>
</evidence>
<dbReference type="AlphaFoldDB" id="A0A9P6GAL2"/>
<feature type="compositionally biased region" description="Basic and acidic residues" evidence="1">
    <location>
        <begin position="18"/>
        <end position="27"/>
    </location>
</feature>
<feature type="region of interest" description="Disordered" evidence="1">
    <location>
        <begin position="1"/>
        <end position="86"/>
    </location>
</feature>
<accession>A0A9P6GAL2</accession>
<comment type="caution">
    <text evidence="3">The sequence shown here is derived from an EMBL/GenBank/DDBJ whole genome shotgun (WGS) entry which is preliminary data.</text>
</comment>
<protein>
    <submittedName>
        <fullName evidence="3">Uncharacterized protein</fullName>
    </submittedName>
</protein>
<dbReference type="OrthoDB" id="3798501at2759"/>
<evidence type="ECO:0000256" key="1">
    <source>
        <dbReference type="SAM" id="MobiDB-lite"/>
    </source>
</evidence>
<proteinExistence type="predicted"/>
<feature type="transmembrane region" description="Helical" evidence="2">
    <location>
        <begin position="99"/>
        <end position="121"/>
    </location>
</feature>
<sequence>MSSNTPIDQEEVPPPVPPKDDINDTRRAVSTKGIANGTPRSISTPQARRRRPAPLAGPAVKPLPPPPPAGDAVRFEKAESGAGKALPAIPWRPNYHGTILWIAALGIWFVLVVLLLPGFLAGDALPGLNRMLRSWFVALFR</sequence>
<evidence type="ECO:0000256" key="2">
    <source>
        <dbReference type="SAM" id="Phobius"/>
    </source>
</evidence>
<keyword evidence="2" id="KW-0812">Transmembrane</keyword>
<reference evidence="3" key="1">
    <citation type="journal article" date="2020" name="Mol. Plant Microbe Interact.">
        <title>Genome Sequence of the Biocontrol Agent Coniothyrium minitans strain Conio (IMI 134523).</title>
        <authorList>
            <person name="Patel D."/>
            <person name="Shittu T.A."/>
            <person name="Baroncelli R."/>
            <person name="Muthumeenakshi S."/>
            <person name="Osborne T.H."/>
            <person name="Janganan T.K."/>
            <person name="Sreenivasaprasad S."/>
        </authorList>
    </citation>
    <scope>NUCLEOTIDE SEQUENCE</scope>
    <source>
        <strain evidence="3">Conio</strain>
    </source>
</reference>
<gene>
    <name evidence="3" type="ORF">PMIN01_10130</name>
</gene>
<dbReference type="EMBL" id="WJXW01000011">
    <property type="protein sequence ID" value="KAF9732201.1"/>
    <property type="molecule type" value="Genomic_DNA"/>
</dbReference>
<keyword evidence="2" id="KW-0472">Membrane</keyword>